<sequence length="258" mass="29395">MARCDSESELTELSQKEEKDAEEEITTDDEIFWQTQPRLCPPEPGYFSSTWVLAAPAIPVLLLEEFPTPSTTAAGSPRSTTPLTPLSPLLPQLQLPEAQADSSQGPKHYPENFGDARHPNCRPCNKQGKCKHWQLGGCRYCHHPSHHALSCSRGQRRRDSAARRALERDTMFQRLAQEATKVIRMDWQQEDRVKVVRRLGEQAIKMKGRVKTQHFEGRSPEKWLIGRLAHLTEEDDRLGMLRALVEAQEMRPEPVSRA</sequence>
<feature type="region of interest" description="Disordered" evidence="1">
    <location>
        <begin position="1"/>
        <end position="32"/>
    </location>
</feature>
<evidence type="ECO:0000256" key="1">
    <source>
        <dbReference type="SAM" id="MobiDB-lite"/>
    </source>
</evidence>
<dbReference type="OrthoDB" id="10541639at2759"/>
<comment type="caution">
    <text evidence="2">The sequence shown here is derived from an EMBL/GenBank/DDBJ whole genome shotgun (WGS) entry which is preliminary data.</text>
</comment>
<feature type="compositionally biased region" description="Acidic residues" evidence="1">
    <location>
        <begin position="20"/>
        <end position="31"/>
    </location>
</feature>
<feature type="region of interest" description="Disordered" evidence="1">
    <location>
        <begin position="69"/>
        <end position="89"/>
    </location>
</feature>
<proteinExistence type="predicted"/>
<protein>
    <submittedName>
        <fullName evidence="2">Ttn protein</fullName>
    </submittedName>
</protein>
<evidence type="ECO:0000313" key="3">
    <source>
        <dbReference type="Proteomes" id="UP000601435"/>
    </source>
</evidence>
<keyword evidence="3" id="KW-1185">Reference proteome</keyword>
<name>A0A813B2K2_9DINO</name>
<dbReference type="AlphaFoldDB" id="A0A813B2K2"/>
<dbReference type="Proteomes" id="UP000601435">
    <property type="component" value="Unassembled WGS sequence"/>
</dbReference>
<organism evidence="2 3">
    <name type="scientific">Symbiodinium necroappetens</name>
    <dbReference type="NCBI Taxonomy" id="1628268"/>
    <lineage>
        <taxon>Eukaryota</taxon>
        <taxon>Sar</taxon>
        <taxon>Alveolata</taxon>
        <taxon>Dinophyceae</taxon>
        <taxon>Suessiales</taxon>
        <taxon>Symbiodiniaceae</taxon>
        <taxon>Symbiodinium</taxon>
    </lineage>
</organism>
<accession>A0A813B2K2</accession>
<dbReference type="EMBL" id="CAJNJA010066386">
    <property type="protein sequence ID" value="CAE7888950.1"/>
    <property type="molecule type" value="Genomic_DNA"/>
</dbReference>
<gene>
    <name evidence="2" type="primary">Ttn</name>
    <name evidence="2" type="ORF">SNEC2469_LOCUS29475</name>
</gene>
<feature type="compositionally biased region" description="Low complexity" evidence="1">
    <location>
        <begin position="76"/>
        <end position="89"/>
    </location>
</feature>
<evidence type="ECO:0000313" key="2">
    <source>
        <dbReference type="EMBL" id="CAE7888950.1"/>
    </source>
</evidence>
<reference evidence="2" key="1">
    <citation type="submission" date="2021-02" db="EMBL/GenBank/DDBJ databases">
        <authorList>
            <person name="Dougan E. K."/>
            <person name="Rhodes N."/>
            <person name="Thang M."/>
            <person name="Chan C."/>
        </authorList>
    </citation>
    <scope>NUCLEOTIDE SEQUENCE</scope>
</reference>